<proteinExistence type="predicted"/>
<protein>
    <submittedName>
        <fullName evidence="1">Uncharacterized protein</fullName>
    </submittedName>
</protein>
<reference evidence="1" key="1">
    <citation type="submission" date="2018-11" db="EMBL/GenBank/DDBJ databases">
        <authorList>
            <consortium name="Pathogen Informatics"/>
        </authorList>
    </citation>
    <scope>NUCLEOTIDE SEQUENCE</scope>
</reference>
<keyword evidence="2" id="KW-1185">Reference proteome</keyword>
<name>A0A448XMX2_9PLAT</name>
<comment type="caution">
    <text evidence="1">The sequence shown here is derived from an EMBL/GenBank/DDBJ whole genome shotgun (WGS) entry which is preliminary data.</text>
</comment>
<dbReference type="EMBL" id="CAAALY010265556">
    <property type="protein sequence ID" value="VEL40596.1"/>
    <property type="molecule type" value="Genomic_DNA"/>
</dbReference>
<organism evidence="1 2">
    <name type="scientific">Protopolystoma xenopodis</name>
    <dbReference type="NCBI Taxonomy" id="117903"/>
    <lineage>
        <taxon>Eukaryota</taxon>
        <taxon>Metazoa</taxon>
        <taxon>Spiralia</taxon>
        <taxon>Lophotrochozoa</taxon>
        <taxon>Platyhelminthes</taxon>
        <taxon>Monogenea</taxon>
        <taxon>Polyopisthocotylea</taxon>
        <taxon>Polystomatidea</taxon>
        <taxon>Polystomatidae</taxon>
        <taxon>Protopolystoma</taxon>
    </lineage>
</organism>
<dbReference type="Proteomes" id="UP000784294">
    <property type="component" value="Unassembled WGS sequence"/>
</dbReference>
<sequence>MPNVMLRMRRLTADADYDVSEMSGNVASSWSDYEKYHAYYELRTKRIHLGLPDNMTKLQKQGVFLFCWAPFFSVNIIQAFCIRFPGEITANSATQVEGFCNISPTAISLCVWLGYKIF</sequence>
<evidence type="ECO:0000313" key="2">
    <source>
        <dbReference type="Proteomes" id="UP000784294"/>
    </source>
</evidence>
<dbReference type="OrthoDB" id="10010417at2759"/>
<accession>A0A448XMX2</accession>
<gene>
    <name evidence="1" type="ORF">PXEA_LOCUS34036</name>
</gene>
<evidence type="ECO:0000313" key="1">
    <source>
        <dbReference type="EMBL" id="VEL40596.1"/>
    </source>
</evidence>
<dbReference type="AlphaFoldDB" id="A0A448XMX2"/>